<proteinExistence type="predicted"/>
<reference evidence="2" key="1">
    <citation type="submission" date="2023-10" db="EMBL/GenBank/DDBJ databases">
        <authorList>
            <person name="Chen Y."/>
            <person name="Shah S."/>
            <person name="Dougan E. K."/>
            <person name="Thang M."/>
            <person name="Chan C."/>
        </authorList>
    </citation>
    <scope>NUCLEOTIDE SEQUENCE [LARGE SCALE GENOMIC DNA]</scope>
</reference>
<feature type="non-terminal residue" evidence="2">
    <location>
        <position position="1"/>
    </location>
</feature>
<evidence type="ECO:0000313" key="3">
    <source>
        <dbReference type="Proteomes" id="UP001189429"/>
    </source>
</evidence>
<evidence type="ECO:0000256" key="1">
    <source>
        <dbReference type="SAM" id="MobiDB-lite"/>
    </source>
</evidence>
<organism evidence="2 3">
    <name type="scientific">Prorocentrum cordatum</name>
    <dbReference type="NCBI Taxonomy" id="2364126"/>
    <lineage>
        <taxon>Eukaryota</taxon>
        <taxon>Sar</taxon>
        <taxon>Alveolata</taxon>
        <taxon>Dinophyceae</taxon>
        <taxon>Prorocentrales</taxon>
        <taxon>Prorocentraceae</taxon>
        <taxon>Prorocentrum</taxon>
    </lineage>
</organism>
<protein>
    <submittedName>
        <fullName evidence="2">Uncharacterized protein</fullName>
    </submittedName>
</protein>
<comment type="caution">
    <text evidence="2">The sequence shown here is derived from an EMBL/GenBank/DDBJ whole genome shotgun (WGS) entry which is preliminary data.</text>
</comment>
<feature type="region of interest" description="Disordered" evidence="1">
    <location>
        <begin position="1"/>
        <end position="74"/>
    </location>
</feature>
<dbReference type="Proteomes" id="UP001189429">
    <property type="component" value="Unassembled WGS sequence"/>
</dbReference>
<accession>A0ABN9PXC3</accession>
<evidence type="ECO:0000313" key="2">
    <source>
        <dbReference type="EMBL" id="CAK0797935.1"/>
    </source>
</evidence>
<name>A0ABN9PXC3_9DINO</name>
<dbReference type="EMBL" id="CAUYUJ010001848">
    <property type="protein sequence ID" value="CAK0797935.1"/>
    <property type="molecule type" value="Genomic_DNA"/>
</dbReference>
<sequence length="211" mass="22997">PLRRGAAPPTPKGGTLQRPAPPRRDVRWRAGRGVPGHGSWAGAPCGTCPSGPGRPPRWTRGRRTSTRGSARTPVRTDAGAVSFCDPVSWAAPTLCPQGGGHWSREELLSALPAFARVYSGRPFRRNLWGMNTNHAFALWFTVRALRPLHVIDGVHRGQSTWLLREAAGPDARLYALDPKADSFLRYRDEGRGARTPWGGTGTDIATSPMHR</sequence>
<keyword evidence="3" id="KW-1185">Reference proteome</keyword>
<gene>
    <name evidence="2" type="ORF">PCOR1329_LOCUS6865</name>
</gene>